<protein>
    <submittedName>
        <fullName evidence="2 3">Uncharacterized protein</fullName>
    </submittedName>
</protein>
<dbReference type="EMBL" id="GL876966">
    <property type="protein sequence ID" value="KLU81358.1"/>
    <property type="molecule type" value="Genomic_DNA"/>
</dbReference>
<reference evidence="2" key="2">
    <citation type="submission" date="2010-05" db="EMBL/GenBank/DDBJ databases">
        <title>The Genome Sequence of Magnaporthe poae strain ATCC 64411.</title>
        <authorList>
            <consortium name="The Broad Institute Genome Sequencing Platform"/>
            <consortium name="Broad Institute Genome Sequencing Center for Infectious Disease"/>
            <person name="Ma L.-J."/>
            <person name="Dead R."/>
            <person name="Young S."/>
            <person name="Zeng Q."/>
            <person name="Koehrsen M."/>
            <person name="Alvarado L."/>
            <person name="Berlin A."/>
            <person name="Chapman S.B."/>
            <person name="Chen Z."/>
            <person name="Freedman E."/>
            <person name="Gellesch M."/>
            <person name="Goldberg J."/>
            <person name="Griggs A."/>
            <person name="Gujja S."/>
            <person name="Heilman E.R."/>
            <person name="Heiman D."/>
            <person name="Hepburn T."/>
            <person name="Howarth C."/>
            <person name="Jen D."/>
            <person name="Larson L."/>
            <person name="Mehta T."/>
            <person name="Neiman D."/>
            <person name="Pearson M."/>
            <person name="Roberts A."/>
            <person name="Saif S."/>
            <person name="Shea T."/>
            <person name="Shenoy N."/>
            <person name="Sisk P."/>
            <person name="Stolte C."/>
            <person name="Sykes S."/>
            <person name="Walk T."/>
            <person name="White J."/>
            <person name="Yandava C."/>
            <person name="Haas B."/>
            <person name="Nusbaum C."/>
            <person name="Birren B."/>
        </authorList>
    </citation>
    <scope>NUCLEOTIDE SEQUENCE</scope>
    <source>
        <strain evidence="2">ATCC 64411</strain>
    </source>
</reference>
<evidence type="ECO:0000313" key="4">
    <source>
        <dbReference type="Proteomes" id="UP000011715"/>
    </source>
</evidence>
<keyword evidence="4" id="KW-1185">Reference proteome</keyword>
<accession>A0A0C4DL14</accession>
<dbReference type="AlphaFoldDB" id="A0A0C4DL14"/>
<evidence type="ECO:0000313" key="2">
    <source>
        <dbReference type="EMBL" id="KLU81358.1"/>
    </source>
</evidence>
<proteinExistence type="predicted"/>
<dbReference type="VEuPathDB" id="FungiDB:MAPG_00448"/>
<reference evidence="3" key="4">
    <citation type="journal article" date="2015" name="G3 (Bethesda)">
        <title>Genome sequences of three phytopathogenic species of the Magnaporthaceae family of fungi.</title>
        <authorList>
            <person name="Okagaki L.H."/>
            <person name="Nunes C.C."/>
            <person name="Sailsbery J."/>
            <person name="Clay B."/>
            <person name="Brown D."/>
            <person name="John T."/>
            <person name="Oh Y."/>
            <person name="Young N."/>
            <person name="Fitzgerald M."/>
            <person name="Haas B.J."/>
            <person name="Zeng Q."/>
            <person name="Young S."/>
            <person name="Adiconis X."/>
            <person name="Fan L."/>
            <person name="Levin J.Z."/>
            <person name="Mitchell T.K."/>
            <person name="Okubara P.A."/>
            <person name="Farman M.L."/>
            <person name="Kohn L.M."/>
            <person name="Birren B."/>
            <person name="Ma L.-J."/>
            <person name="Dean R.A."/>
        </authorList>
    </citation>
    <scope>NUCLEOTIDE SEQUENCE</scope>
    <source>
        <strain evidence="3">ATCC 64411 / 73-15</strain>
    </source>
</reference>
<dbReference type="EMBL" id="ADBL01000105">
    <property type="status" value="NOT_ANNOTATED_CDS"/>
    <property type="molecule type" value="Genomic_DNA"/>
</dbReference>
<reference evidence="4" key="1">
    <citation type="submission" date="2010-05" db="EMBL/GenBank/DDBJ databases">
        <title>The genome sequence of Magnaporthe poae strain ATCC 64411.</title>
        <authorList>
            <person name="Ma L.-J."/>
            <person name="Dead R."/>
            <person name="Young S."/>
            <person name="Zeng Q."/>
            <person name="Koehrsen M."/>
            <person name="Alvarado L."/>
            <person name="Berlin A."/>
            <person name="Chapman S.B."/>
            <person name="Chen Z."/>
            <person name="Freedman E."/>
            <person name="Gellesch M."/>
            <person name="Goldberg J."/>
            <person name="Griggs A."/>
            <person name="Gujja S."/>
            <person name="Heilman E.R."/>
            <person name="Heiman D."/>
            <person name="Hepburn T."/>
            <person name="Howarth C."/>
            <person name="Jen D."/>
            <person name="Larson L."/>
            <person name="Mehta T."/>
            <person name="Neiman D."/>
            <person name="Pearson M."/>
            <person name="Roberts A."/>
            <person name="Saif S."/>
            <person name="Shea T."/>
            <person name="Shenoy N."/>
            <person name="Sisk P."/>
            <person name="Stolte C."/>
            <person name="Sykes S."/>
            <person name="Walk T."/>
            <person name="White J."/>
            <person name="Yandava C."/>
            <person name="Haas B."/>
            <person name="Nusbaum C."/>
            <person name="Birren B."/>
        </authorList>
    </citation>
    <scope>NUCLEOTIDE SEQUENCE [LARGE SCALE GENOMIC DNA]</scope>
    <source>
        <strain evidence="4">ATCC 64411 / 73-15</strain>
    </source>
</reference>
<name>A0A0C4DL14_MAGP6</name>
<feature type="compositionally biased region" description="Polar residues" evidence="1">
    <location>
        <begin position="1"/>
        <end position="19"/>
    </location>
</feature>
<sequence length="103" mass="11376">MHSPGQQPGDMDTSSSQFEHVSPWTLCKDDQVLQQEAPGERRRPVDGWPLGPVLRENVLRDIARTAQPKEGSGQPWRAGLPDSTGSNFDNQQRIQGSIPTNPC</sequence>
<dbReference type="EnsemblFungi" id="MAPG_00448T0">
    <property type="protein sequence ID" value="MAPG_00448T0"/>
    <property type="gene ID" value="MAPG_00448"/>
</dbReference>
<gene>
    <name evidence="2" type="ORF">MAPG_00448</name>
</gene>
<reference evidence="2" key="3">
    <citation type="submission" date="2011-03" db="EMBL/GenBank/DDBJ databases">
        <title>Annotation of Magnaporthe poae ATCC 64411.</title>
        <authorList>
            <person name="Ma L.-J."/>
            <person name="Dead R."/>
            <person name="Young S.K."/>
            <person name="Zeng Q."/>
            <person name="Gargeya S."/>
            <person name="Fitzgerald M."/>
            <person name="Haas B."/>
            <person name="Abouelleil A."/>
            <person name="Alvarado L."/>
            <person name="Arachchi H.M."/>
            <person name="Berlin A."/>
            <person name="Brown A."/>
            <person name="Chapman S.B."/>
            <person name="Chen Z."/>
            <person name="Dunbar C."/>
            <person name="Freedman E."/>
            <person name="Gearin G."/>
            <person name="Gellesch M."/>
            <person name="Goldberg J."/>
            <person name="Griggs A."/>
            <person name="Gujja S."/>
            <person name="Heiman D."/>
            <person name="Howarth C."/>
            <person name="Larson L."/>
            <person name="Lui A."/>
            <person name="MacDonald P.J.P."/>
            <person name="Mehta T."/>
            <person name="Montmayeur A."/>
            <person name="Murphy C."/>
            <person name="Neiman D."/>
            <person name="Pearson M."/>
            <person name="Priest M."/>
            <person name="Roberts A."/>
            <person name="Saif S."/>
            <person name="Shea T."/>
            <person name="Shenoy N."/>
            <person name="Sisk P."/>
            <person name="Stolte C."/>
            <person name="Sykes S."/>
            <person name="Yandava C."/>
            <person name="Wortman J."/>
            <person name="Nusbaum C."/>
            <person name="Birren B."/>
        </authorList>
    </citation>
    <scope>NUCLEOTIDE SEQUENCE</scope>
    <source>
        <strain evidence="2">ATCC 64411</strain>
    </source>
</reference>
<feature type="compositionally biased region" description="Polar residues" evidence="1">
    <location>
        <begin position="83"/>
        <end position="103"/>
    </location>
</feature>
<feature type="region of interest" description="Disordered" evidence="1">
    <location>
        <begin position="1"/>
        <end position="51"/>
    </location>
</feature>
<evidence type="ECO:0000256" key="1">
    <source>
        <dbReference type="SAM" id="MobiDB-lite"/>
    </source>
</evidence>
<organism evidence="3 4">
    <name type="scientific">Magnaporthiopsis poae (strain ATCC 64411 / 73-15)</name>
    <name type="common">Kentucky bluegrass fungus</name>
    <name type="synonym">Magnaporthe poae</name>
    <dbReference type="NCBI Taxonomy" id="644358"/>
    <lineage>
        <taxon>Eukaryota</taxon>
        <taxon>Fungi</taxon>
        <taxon>Dikarya</taxon>
        <taxon>Ascomycota</taxon>
        <taxon>Pezizomycotina</taxon>
        <taxon>Sordariomycetes</taxon>
        <taxon>Sordariomycetidae</taxon>
        <taxon>Magnaporthales</taxon>
        <taxon>Magnaporthaceae</taxon>
        <taxon>Magnaporthiopsis</taxon>
    </lineage>
</organism>
<dbReference type="Proteomes" id="UP000011715">
    <property type="component" value="Unassembled WGS sequence"/>
</dbReference>
<feature type="region of interest" description="Disordered" evidence="1">
    <location>
        <begin position="65"/>
        <end position="103"/>
    </location>
</feature>
<reference evidence="3" key="5">
    <citation type="submission" date="2015-06" db="UniProtKB">
        <authorList>
            <consortium name="EnsemblFungi"/>
        </authorList>
    </citation>
    <scope>IDENTIFICATION</scope>
    <source>
        <strain evidence="3">ATCC 64411</strain>
    </source>
</reference>
<evidence type="ECO:0000313" key="3">
    <source>
        <dbReference type="EnsemblFungi" id="MAPG_00448T0"/>
    </source>
</evidence>